<feature type="region of interest" description="Disordered" evidence="1">
    <location>
        <begin position="100"/>
        <end position="122"/>
    </location>
</feature>
<organism evidence="3">
    <name type="scientific">Dichomitus squalens</name>
    <dbReference type="NCBI Taxonomy" id="114155"/>
    <lineage>
        <taxon>Eukaryota</taxon>
        <taxon>Fungi</taxon>
        <taxon>Dikarya</taxon>
        <taxon>Basidiomycota</taxon>
        <taxon>Agaricomycotina</taxon>
        <taxon>Agaricomycetes</taxon>
        <taxon>Polyporales</taxon>
        <taxon>Polyporaceae</taxon>
        <taxon>Dichomitus</taxon>
    </lineage>
</organism>
<dbReference type="EMBL" id="ML143538">
    <property type="protein sequence ID" value="TBU22518.1"/>
    <property type="molecule type" value="Genomic_DNA"/>
</dbReference>
<accession>A0A4Q9M8P0</accession>
<evidence type="ECO:0008006" key="4">
    <source>
        <dbReference type="Google" id="ProtNLM"/>
    </source>
</evidence>
<sequence>MQTFDAILAVLLAAHQGTTYTTSLNPYSKPSGAHIITFSGLTKAWPTDSDLSASSSTLPVPPPPFSFQPGGPIIPACPVVICYFSGSEVFEPTSAWGTLASSAPTASSSVSVVTSPASETSS</sequence>
<feature type="signal peptide" evidence="2">
    <location>
        <begin position="1"/>
        <end position="23"/>
    </location>
</feature>
<name>A0A4Q9M8P0_9APHY</name>
<reference evidence="3" key="1">
    <citation type="submission" date="2019-01" db="EMBL/GenBank/DDBJ databases">
        <title>Draft genome sequences of three monokaryotic isolates of the white-rot basidiomycete fungus Dichomitus squalens.</title>
        <authorList>
            <consortium name="DOE Joint Genome Institute"/>
            <person name="Lopez S.C."/>
            <person name="Andreopoulos B."/>
            <person name="Pangilinan J."/>
            <person name="Lipzen A."/>
            <person name="Riley R."/>
            <person name="Ahrendt S."/>
            <person name="Ng V."/>
            <person name="Barry K."/>
            <person name="Daum C."/>
            <person name="Grigoriev I.V."/>
            <person name="Hilden K.S."/>
            <person name="Makela M.R."/>
            <person name="de Vries R.P."/>
        </authorList>
    </citation>
    <scope>NUCLEOTIDE SEQUENCE [LARGE SCALE GENOMIC DNA]</scope>
    <source>
        <strain evidence="3">OM18370.1</strain>
    </source>
</reference>
<evidence type="ECO:0000256" key="2">
    <source>
        <dbReference type="SAM" id="SignalP"/>
    </source>
</evidence>
<gene>
    <name evidence="3" type="ORF">BD311DRAFT_823733</name>
</gene>
<dbReference type="AlphaFoldDB" id="A0A4Q9M8P0"/>
<dbReference type="Proteomes" id="UP000292957">
    <property type="component" value="Unassembled WGS sequence"/>
</dbReference>
<feature type="chain" id="PRO_5020906772" description="REJ domain-containing protein" evidence="2">
    <location>
        <begin position="24"/>
        <end position="122"/>
    </location>
</feature>
<evidence type="ECO:0000256" key="1">
    <source>
        <dbReference type="SAM" id="MobiDB-lite"/>
    </source>
</evidence>
<evidence type="ECO:0000313" key="3">
    <source>
        <dbReference type="EMBL" id="TBU22518.1"/>
    </source>
</evidence>
<keyword evidence="2" id="KW-0732">Signal</keyword>
<proteinExistence type="predicted"/>
<protein>
    <recommendedName>
        <fullName evidence="4">REJ domain-containing protein</fullName>
    </recommendedName>
</protein>